<dbReference type="RefSeq" id="WP_196196230.1">
    <property type="nucleotide sequence ID" value="NZ_JADPRT010000010.1"/>
</dbReference>
<evidence type="ECO:0000313" key="2">
    <source>
        <dbReference type="Proteomes" id="UP000657385"/>
    </source>
</evidence>
<comment type="caution">
    <text evidence="1">The sequence shown here is derived from an EMBL/GenBank/DDBJ whole genome shotgun (WGS) entry which is preliminary data.</text>
</comment>
<organism evidence="1 2">
    <name type="scientific">Streptacidiphilus fuscans</name>
    <dbReference type="NCBI Taxonomy" id="2789292"/>
    <lineage>
        <taxon>Bacteria</taxon>
        <taxon>Bacillati</taxon>
        <taxon>Actinomycetota</taxon>
        <taxon>Actinomycetes</taxon>
        <taxon>Kitasatosporales</taxon>
        <taxon>Streptomycetaceae</taxon>
        <taxon>Streptacidiphilus</taxon>
    </lineage>
</organism>
<reference evidence="1" key="1">
    <citation type="submission" date="2020-11" db="EMBL/GenBank/DDBJ databases">
        <title>Isolation and identification of active actinomycetes.</title>
        <authorList>
            <person name="Yu B."/>
        </authorList>
    </citation>
    <scope>NUCLEOTIDE SEQUENCE</scope>
    <source>
        <strain evidence="1">NEAU-YB345</strain>
    </source>
</reference>
<dbReference type="Proteomes" id="UP000657385">
    <property type="component" value="Unassembled WGS sequence"/>
</dbReference>
<accession>A0A931FHV0</accession>
<dbReference type="EMBL" id="JADPRT010000010">
    <property type="protein sequence ID" value="MBF9071074.1"/>
    <property type="molecule type" value="Genomic_DNA"/>
</dbReference>
<sequence>MMPDRSPVRIPAYLRGDADQDTLADLVEGGRRLGLFWPLQPAAKEPVTKESVASVRHPGFKVSAREARRFGNLSPFGD</sequence>
<keyword evidence="2" id="KW-1185">Reference proteome</keyword>
<proteinExistence type="predicted"/>
<protein>
    <submittedName>
        <fullName evidence="1">Uncharacterized protein</fullName>
    </submittedName>
</protein>
<gene>
    <name evidence="1" type="ORF">I2501_23940</name>
</gene>
<name>A0A931FHV0_9ACTN</name>
<dbReference type="AlphaFoldDB" id="A0A931FHV0"/>
<evidence type="ECO:0000313" key="1">
    <source>
        <dbReference type="EMBL" id="MBF9071074.1"/>
    </source>
</evidence>